<reference evidence="2 3" key="1">
    <citation type="journal article" date="2021" name="J. Hered.">
        <title>A chromosome-level genome assembly of the parasitoid wasp, Cotesia glomerata (Hymenoptera: Braconidae).</title>
        <authorList>
            <person name="Pinto B.J."/>
            <person name="Weis J.J."/>
            <person name="Gamble T."/>
            <person name="Ode P.J."/>
            <person name="Paul R."/>
            <person name="Zaspel J.M."/>
        </authorList>
    </citation>
    <scope>NUCLEOTIDE SEQUENCE [LARGE SCALE GENOMIC DNA]</scope>
    <source>
        <strain evidence="2">CgM1</strain>
    </source>
</reference>
<accession>A0AAV7IWE1</accession>
<feature type="region of interest" description="Disordered" evidence="1">
    <location>
        <begin position="1"/>
        <end position="25"/>
    </location>
</feature>
<keyword evidence="3" id="KW-1185">Reference proteome</keyword>
<evidence type="ECO:0000313" key="2">
    <source>
        <dbReference type="EMBL" id="KAH0568863.1"/>
    </source>
</evidence>
<protein>
    <submittedName>
        <fullName evidence="2">Uncharacterized protein</fullName>
    </submittedName>
</protein>
<comment type="caution">
    <text evidence="2">The sequence shown here is derived from an EMBL/GenBank/DDBJ whole genome shotgun (WGS) entry which is preliminary data.</text>
</comment>
<dbReference type="EMBL" id="JAHXZJ010000001">
    <property type="protein sequence ID" value="KAH0568863.1"/>
    <property type="molecule type" value="Genomic_DNA"/>
</dbReference>
<gene>
    <name evidence="2" type="ORF">KQX54_021559</name>
</gene>
<dbReference type="AlphaFoldDB" id="A0AAV7IWE1"/>
<sequence>MTTDFFPLQSLPQTPAGGVGGKGLGSGCGAGTGPGMVNGAAVDHQDIRDGVAINTEHSPEVFVRLNIHRVVTSIPEITYNTRCDFMSFANRHLPFAFVLTSYLH</sequence>
<name>A0AAV7IWE1_COTGL</name>
<evidence type="ECO:0000256" key="1">
    <source>
        <dbReference type="SAM" id="MobiDB-lite"/>
    </source>
</evidence>
<evidence type="ECO:0000313" key="3">
    <source>
        <dbReference type="Proteomes" id="UP000826195"/>
    </source>
</evidence>
<proteinExistence type="predicted"/>
<dbReference type="Proteomes" id="UP000826195">
    <property type="component" value="Unassembled WGS sequence"/>
</dbReference>
<organism evidence="2 3">
    <name type="scientific">Cotesia glomerata</name>
    <name type="common">Lepidopteran parasitic wasp</name>
    <name type="synonym">Apanteles glomeratus</name>
    <dbReference type="NCBI Taxonomy" id="32391"/>
    <lineage>
        <taxon>Eukaryota</taxon>
        <taxon>Metazoa</taxon>
        <taxon>Ecdysozoa</taxon>
        <taxon>Arthropoda</taxon>
        <taxon>Hexapoda</taxon>
        <taxon>Insecta</taxon>
        <taxon>Pterygota</taxon>
        <taxon>Neoptera</taxon>
        <taxon>Endopterygota</taxon>
        <taxon>Hymenoptera</taxon>
        <taxon>Apocrita</taxon>
        <taxon>Ichneumonoidea</taxon>
        <taxon>Braconidae</taxon>
        <taxon>Microgastrinae</taxon>
        <taxon>Cotesia</taxon>
    </lineage>
</organism>